<accession>A0A6A5AZU0</accession>
<dbReference type="GO" id="GO:0016020">
    <property type="term" value="C:membrane"/>
    <property type="evidence" value="ECO:0007669"/>
    <property type="project" value="UniProtKB-SubCell"/>
</dbReference>
<protein>
    <submittedName>
        <fullName evidence="6">Uncharacterized protein</fullName>
    </submittedName>
</protein>
<feature type="non-terminal residue" evidence="6">
    <location>
        <position position="1"/>
    </location>
</feature>
<dbReference type="Proteomes" id="UP000469452">
    <property type="component" value="Unassembled WGS sequence"/>
</dbReference>
<evidence type="ECO:0000256" key="4">
    <source>
        <dbReference type="ARBA" id="ARBA00023136"/>
    </source>
</evidence>
<feature type="transmembrane region" description="Helical" evidence="5">
    <location>
        <begin position="25"/>
        <end position="48"/>
    </location>
</feature>
<name>A0A6A5AZU0_APHAT</name>
<dbReference type="AlphaFoldDB" id="A0A6A5AZU0"/>
<feature type="non-terminal residue" evidence="6">
    <location>
        <position position="100"/>
    </location>
</feature>
<evidence type="ECO:0000256" key="3">
    <source>
        <dbReference type="ARBA" id="ARBA00022989"/>
    </source>
</evidence>
<comment type="caution">
    <text evidence="6">The sequence shown here is derived from an EMBL/GenBank/DDBJ whole genome shotgun (WGS) entry which is preliminary data.</text>
</comment>
<proteinExistence type="predicted"/>
<evidence type="ECO:0000313" key="7">
    <source>
        <dbReference type="Proteomes" id="UP000469452"/>
    </source>
</evidence>
<sequence length="100" mass="10902">ANNSTAIGCTAGWNAACGNLDMETLWLIVFMSIAVFLVVLLPYSIYFYESDDGFDDSSAKKTHRWLDALKLEIATVVVVGIIVAITYITSSTSDIPYSVL</sequence>
<keyword evidence="2 5" id="KW-0812">Transmembrane</keyword>
<dbReference type="PANTHER" id="PTHR31652">
    <property type="entry name" value="LIMR FAMILY PROTEIN DDB_G0283707-RELATED"/>
    <property type="match status" value="1"/>
</dbReference>
<dbReference type="PANTHER" id="PTHR31652:SF0">
    <property type="entry name" value="LIMR FAMILY PROTEIN DDB_G0283707-RELATED"/>
    <property type="match status" value="1"/>
</dbReference>
<evidence type="ECO:0000256" key="2">
    <source>
        <dbReference type="ARBA" id="ARBA00022692"/>
    </source>
</evidence>
<keyword evidence="4 5" id="KW-0472">Membrane</keyword>
<reference evidence="6 7" key="1">
    <citation type="submission" date="2019-06" db="EMBL/GenBank/DDBJ databases">
        <title>Genomics analysis of Aphanomyces spp. identifies a new class of oomycete effector associated with host adaptation.</title>
        <authorList>
            <person name="Gaulin E."/>
        </authorList>
    </citation>
    <scope>NUCLEOTIDE SEQUENCE [LARGE SCALE GENOMIC DNA]</scope>
    <source>
        <strain evidence="6 7">E</strain>
    </source>
</reference>
<evidence type="ECO:0000256" key="5">
    <source>
        <dbReference type="SAM" id="Phobius"/>
    </source>
</evidence>
<dbReference type="EMBL" id="VJMI01000502">
    <property type="protein sequence ID" value="KAF0776051.1"/>
    <property type="molecule type" value="Genomic_DNA"/>
</dbReference>
<evidence type="ECO:0000256" key="1">
    <source>
        <dbReference type="ARBA" id="ARBA00004141"/>
    </source>
</evidence>
<gene>
    <name evidence="6" type="ORF">AaE_000249</name>
</gene>
<organism evidence="6 7">
    <name type="scientific">Aphanomyces astaci</name>
    <name type="common">Crayfish plague agent</name>
    <dbReference type="NCBI Taxonomy" id="112090"/>
    <lineage>
        <taxon>Eukaryota</taxon>
        <taxon>Sar</taxon>
        <taxon>Stramenopiles</taxon>
        <taxon>Oomycota</taxon>
        <taxon>Saprolegniomycetes</taxon>
        <taxon>Saprolegniales</taxon>
        <taxon>Verrucalvaceae</taxon>
        <taxon>Aphanomyces</taxon>
    </lineage>
</organism>
<evidence type="ECO:0000313" key="6">
    <source>
        <dbReference type="EMBL" id="KAF0776051.1"/>
    </source>
</evidence>
<comment type="subcellular location">
    <subcellularLocation>
        <location evidence="1">Membrane</location>
        <topology evidence="1">Multi-pass membrane protein</topology>
    </subcellularLocation>
</comment>
<feature type="transmembrane region" description="Helical" evidence="5">
    <location>
        <begin position="69"/>
        <end position="90"/>
    </location>
</feature>
<keyword evidence="3 5" id="KW-1133">Transmembrane helix</keyword>